<gene>
    <name evidence="1" type="ORF">GCK72_019533</name>
</gene>
<dbReference type="AlphaFoldDB" id="A0A6A5GCV8"/>
<dbReference type="Proteomes" id="UP000483820">
    <property type="component" value="Chromosome V"/>
</dbReference>
<dbReference type="EMBL" id="WUAV01000005">
    <property type="protein sequence ID" value="KAF1752978.1"/>
    <property type="molecule type" value="Genomic_DNA"/>
</dbReference>
<organism evidence="1 2">
    <name type="scientific">Caenorhabditis remanei</name>
    <name type="common">Caenorhabditis vulgaris</name>
    <dbReference type="NCBI Taxonomy" id="31234"/>
    <lineage>
        <taxon>Eukaryota</taxon>
        <taxon>Metazoa</taxon>
        <taxon>Ecdysozoa</taxon>
        <taxon>Nematoda</taxon>
        <taxon>Chromadorea</taxon>
        <taxon>Rhabditida</taxon>
        <taxon>Rhabditina</taxon>
        <taxon>Rhabditomorpha</taxon>
        <taxon>Rhabditoidea</taxon>
        <taxon>Rhabditidae</taxon>
        <taxon>Peloderinae</taxon>
        <taxon>Caenorhabditis</taxon>
    </lineage>
</organism>
<name>A0A6A5GCV8_CAERE</name>
<protein>
    <submittedName>
        <fullName evidence="1">Uncharacterized protein</fullName>
    </submittedName>
</protein>
<dbReference type="KEGG" id="crq:GCK72_019533"/>
<comment type="caution">
    <text evidence="1">The sequence shown here is derived from an EMBL/GenBank/DDBJ whole genome shotgun (WGS) entry which is preliminary data.</text>
</comment>
<dbReference type="RefSeq" id="XP_053581990.1">
    <property type="nucleotide sequence ID" value="XM_053733077.1"/>
</dbReference>
<reference evidence="1 2" key="1">
    <citation type="submission" date="2019-12" db="EMBL/GenBank/DDBJ databases">
        <title>Chromosome-level assembly of the Caenorhabditis remanei genome.</title>
        <authorList>
            <person name="Teterina A.A."/>
            <person name="Willis J.H."/>
            <person name="Phillips P.C."/>
        </authorList>
    </citation>
    <scope>NUCLEOTIDE SEQUENCE [LARGE SCALE GENOMIC DNA]</scope>
    <source>
        <strain evidence="1 2">PX506</strain>
        <tissue evidence="1">Whole organism</tissue>
    </source>
</reference>
<dbReference type="GeneID" id="78776808"/>
<evidence type="ECO:0000313" key="1">
    <source>
        <dbReference type="EMBL" id="KAF1752978.1"/>
    </source>
</evidence>
<accession>A0A6A5GCV8</accession>
<proteinExistence type="predicted"/>
<evidence type="ECO:0000313" key="2">
    <source>
        <dbReference type="Proteomes" id="UP000483820"/>
    </source>
</evidence>
<dbReference type="CTD" id="78776808"/>
<sequence length="192" mass="21447">MGIPESVEELNLSFPKIGRSKEDGVIQRCERVRRRGHGCELFLHKELGLRRPKTLNASELVTLDAPVLQTVNLQKFRLLLCKHSQSIWLLSCLPAHGSNRDSSKLSGRQIPAKRTGTHLETSTLANSFSKQSLQLVKNSSNGLGRTMQQKTPSNVVTIRCSTGNPPIQFRIDTREATDTVADNKQEERAKFS</sequence>